<keyword evidence="1" id="KW-1185">Reference proteome</keyword>
<organism evidence="1 2">
    <name type="scientific">Romanomermis culicivorax</name>
    <name type="common">Nematode worm</name>
    <dbReference type="NCBI Taxonomy" id="13658"/>
    <lineage>
        <taxon>Eukaryota</taxon>
        <taxon>Metazoa</taxon>
        <taxon>Ecdysozoa</taxon>
        <taxon>Nematoda</taxon>
        <taxon>Enoplea</taxon>
        <taxon>Dorylaimia</taxon>
        <taxon>Mermithida</taxon>
        <taxon>Mermithoidea</taxon>
        <taxon>Mermithidae</taxon>
        <taxon>Romanomermis</taxon>
    </lineage>
</organism>
<dbReference type="Proteomes" id="UP000887565">
    <property type="component" value="Unplaced"/>
</dbReference>
<proteinExistence type="predicted"/>
<accession>A0A915I6B7</accession>
<name>A0A915I6B7_ROMCU</name>
<evidence type="ECO:0000313" key="2">
    <source>
        <dbReference type="WBParaSite" id="nRc.2.0.1.t08909-RA"/>
    </source>
</evidence>
<dbReference type="WBParaSite" id="nRc.2.0.1.t08909-RA">
    <property type="protein sequence ID" value="nRc.2.0.1.t08909-RA"/>
    <property type="gene ID" value="nRc.2.0.1.g08909"/>
</dbReference>
<evidence type="ECO:0000313" key="1">
    <source>
        <dbReference type="Proteomes" id="UP000887565"/>
    </source>
</evidence>
<dbReference type="AlphaFoldDB" id="A0A915I6B7"/>
<reference evidence="2" key="1">
    <citation type="submission" date="2022-11" db="UniProtKB">
        <authorList>
            <consortium name="WormBaseParasite"/>
        </authorList>
    </citation>
    <scope>IDENTIFICATION</scope>
</reference>
<protein>
    <submittedName>
        <fullName evidence="2">Uncharacterized protein</fullName>
    </submittedName>
</protein>
<sequence length="110" mass="11771">MDVGPTILKSAMTTMTMMSLRTMALMLVSSTTVLPIPAMSTPMLTTTATIPSQPKLVITIHPVLGTIPLAGTNLQFQLHLPNYVAKLCFFLRGQSAPSNYAGNAMLSSPY</sequence>